<keyword evidence="2 4" id="KW-0479">Metal-binding</keyword>
<dbReference type="GO" id="GO:0004497">
    <property type="term" value="F:monooxygenase activity"/>
    <property type="evidence" value="ECO:0007669"/>
    <property type="project" value="UniProtKB-KW"/>
</dbReference>
<dbReference type="InterPro" id="IPR036396">
    <property type="entry name" value="Cyt_P450_sf"/>
</dbReference>
<dbReference type="Gene3D" id="1.10.630.10">
    <property type="entry name" value="Cytochrome P450"/>
    <property type="match status" value="1"/>
</dbReference>
<evidence type="ECO:0000313" key="7">
    <source>
        <dbReference type="EMBL" id="JAU29387.1"/>
    </source>
</evidence>
<name>A0A1J3EB57_NOCCA</name>
<evidence type="ECO:0000256" key="2">
    <source>
        <dbReference type="ARBA" id="ARBA00022723"/>
    </source>
</evidence>
<proteinExistence type="inferred from homology"/>
<protein>
    <submittedName>
        <fullName evidence="7">Cytochrome P450 71A20</fullName>
    </submittedName>
</protein>
<sequence length="504" mass="56980">MEMILVSLCLTTLLAFLFLKSVLKRTANNKHNLPPSPWRLPLIGNLHQLSLHPHRSIRSLSLRYGPLMLIHFGRVPILVLSSADVAHDVMKIQDLKFANRPKSQVIKKILNGGRNLAFSPYGEYWKQIKSVCVLNLLSNKMVRSFEKVREEEINLIMEKLEKASSCSSLVNLSELLGTLTVDVICRLALGGKYSGCDEKGEINFRHIIRTYMELLGTFPVGEYIPSLAWIDRICNLDGKVKDAIKKSDSFLERVVQEHEVDDGAHKDSSDFVDILLSVQKDKTMGFEFNRSDLKIILLDMFIGGTSTTFTLMEWTMTELMRHPECMSKLQDEIRSISPHNLYVKEEEVEKMTYLNAVVKEALRLHPPAPLLPRLLTEDVKLKGYDIAAGTHVFINAWAIQRDTSSWGLDAEEFRPERHLNSPLDFQGHDLKFIPFGSGRRICPGIRTSLALAEVTLANLVKRFNWRVEVGPLGDGIPDLVEAIGIDVCRKFPLIVFPSSAFSST</sequence>
<dbReference type="SUPFAM" id="SSF48264">
    <property type="entry name" value="Cytochrome P450"/>
    <property type="match status" value="1"/>
</dbReference>
<comment type="similarity">
    <text evidence="1 5">Belongs to the cytochrome P450 family.</text>
</comment>
<dbReference type="InterPro" id="IPR002401">
    <property type="entry name" value="Cyt_P450_E_grp-I"/>
</dbReference>
<dbReference type="PRINTS" id="PR00385">
    <property type="entry name" value="P450"/>
</dbReference>
<keyword evidence="5" id="KW-0560">Oxidoreductase</keyword>
<feature type="chain" id="PRO_5009620846" evidence="6">
    <location>
        <begin position="25"/>
        <end position="504"/>
    </location>
</feature>
<organism evidence="7">
    <name type="scientific">Noccaea caerulescens</name>
    <name type="common">Alpine penny-cress</name>
    <name type="synonym">Thlaspi caerulescens</name>
    <dbReference type="NCBI Taxonomy" id="107243"/>
    <lineage>
        <taxon>Eukaryota</taxon>
        <taxon>Viridiplantae</taxon>
        <taxon>Streptophyta</taxon>
        <taxon>Embryophyta</taxon>
        <taxon>Tracheophyta</taxon>
        <taxon>Spermatophyta</taxon>
        <taxon>Magnoliopsida</taxon>
        <taxon>eudicotyledons</taxon>
        <taxon>Gunneridae</taxon>
        <taxon>Pentapetalae</taxon>
        <taxon>rosids</taxon>
        <taxon>malvids</taxon>
        <taxon>Brassicales</taxon>
        <taxon>Brassicaceae</taxon>
        <taxon>Coluteocarpeae</taxon>
        <taxon>Noccaea</taxon>
    </lineage>
</organism>
<dbReference type="PROSITE" id="PS00086">
    <property type="entry name" value="CYTOCHROME_P450"/>
    <property type="match status" value="1"/>
</dbReference>
<evidence type="ECO:0000256" key="3">
    <source>
        <dbReference type="ARBA" id="ARBA00023004"/>
    </source>
</evidence>
<dbReference type="PANTHER" id="PTHR47955:SF15">
    <property type="entry name" value="CYTOCHROME P450 71A2-LIKE"/>
    <property type="match status" value="1"/>
</dbReference>
<feature type="binding site" description="axial binding residue" evidence="4">
    <location>
        <position position="442"/>
    </location>
    <ligand>
        <name>heme</name>
        <dbReference type="ChEBI" id="CHEBI:30413"/>
    </ligand>
    <ligandPart>
        <name>Fe</name>
        <dbReference type="ChEBI" id="CHEBI:18248"/>
    </ligandPart>
</feature>
<keyword evidence="4 5" id="KW-0349">Heme</keyword>
<dbReference type="InterPro" id="IPR017972">
    <property type="entry name" value="Cyt_P450_CS"/>
</dbReference>
<evidence type="ECO:0000256" key="1">
    <source>
        <dbReference type="ARBA" id="ARBA00010617"/>
    </source>
</evidence>
<keyword evidence="3 4" id="KW-0408">Iron</keyword>
<evidence type="ECO:0000256" key="5">
    <source>
        <dbReference type="RuleBase" id="RU000461"/>
    </source>
</evidence>
<accession>A0A1J3EB57</accession>
<dbReference type="GO" id="GO:0016705">
    <property type="term" value="F:oxidoreductase activity, acting on paired donors, with incorporation or reduction of molecular oxygen"/>
    <property type="evidence" value="ECO:0007669"/>
    <property type="project" value="InterPro"/>
</dbReference>
<dbReference type="GO" id="GO:0020037">
    <property type="term" value="F:heme binding"/>
    <property type="evidence" value="ECO:0007669"/>
    <property type="project" value="InterPro"/>
</dbReference>
<evidence type="ECO:0000256" key="6">
    <source>
        <dbReference type="SAM" id="SignalP"/>
    </source>
</evidence>
<comment type="cofactor">
    <cofactor evidence="4">
        <name>heme</name>
        <dbReference type="ChEBI" id="CHEBI:30413"/>
    </cofactor>
</comment>
<dbReference type="Pfam" id="PF00067">
    <property type="entry name" value="p450"/>
    <property type="match status" value="1"/>
</dbReference>
<dbReference type="AlphaFoldDB" id="A0A1J3EB57"/>
<dbReference type="PANTHER" id="PTHR47955">
    <property type="entry name" value="CYTOCHROME P450 FAMILY 71 PROTEIN"/>
    <property type="match status" value="1"/>
</dbReference>
<dbReference type="FunFam" id="1.10.630.10:FF:000011">
    <property type="entry name" value="Cytochrome P450 83B1"/>
    <property type="match status" value="1"/>
</dbReference>
<evidence type="ECO:0000256" key="4">
    <source>
        <dbReference type="PIRSR" id="PIRSR602401-1"/>
    </source>
</evidence>
<feature type="signal peptide" evidence="6">
    <location>
        <begin position="1"/>
        <end position="24"/>
    </location>
</feature>
<dbReference type="CDD" id="cd11072">
    <property type="entry name" value="CYP71-like"/>
    <property type="match status" value="1"/>
</dbReference>
<dbReference type="InterPro" id="IPR001128">
    <property type="entry name" value="Cyt_P450"/>
</dbReference>
<reference evidence="7" key="1">
    <citation type="submission" date="2016-07" db="EMBL/GenBank/DDBJ databases">
        <title>De novo transcriptome assembly of four accessions of the metal hyperaccumulator plant Noccaea caerulescens.</title>
        <authorList>
            <person name="Blande D."/>
            <person name="Halimaa P."/>
            <person name="Tervahauta A.I."/>
            <person name="Aarts M.G."/>
            <person name="Karenlampi S.O."/>
        </authorList>
    </citation>
    <scope>NUCLEOTIDE SEQUENCE</scope>
</reference>
<dbReference type="PRINTS" id="PR00463">
    <property type="entry name" value="EP450I"/>
</dbReference>
<dbReference type="GO" id="GO:0005506">
    <property type="term" value="F:iron ion binding"/>
    <property type="evidence" value="ECO:0007669"/>
    <property type="project" value="InterPro"/>
</dbReference>
<gene>
    <name evidence="7" type="ORF">LC_TR1396_c0_g1_i1_g.4796</name>
</gene>
<dbReference type="EMBL" id="GEVK01023445">
    <property type="protein sequence ID" value="JAU29387.1"/>
    <property type="molecule type" value="Transcribed_RNA"/>
</dbReference>
<keyword evidence="5" id="KW-0503">Monooxygenase</keyword>
<keyword evidence="6" id="KW-0732">Signal</keyword>